<proteinExistence type="inferred from homology"/>
<keyword evidence="2" id="KW-0472">Membrane</keyword>
<evidence type="ECO:0000313" key="3">
    <source>
        <dbReference type="EMBL" id="KGF87951.1"/>
    </source>
</evidence>
<dbReference type="Pfam" id="PF04483">
    <property type="entry name" value="DUF565"/>
    <property type="match status" value="1"/>
</dbReference>
<dbReference type="OrthoDB" id="540789at2"/>
<dbReference type="Proteomes" id="UP000030598">
    <property type="component" value="Unassembled WGS sequence"/>
</dbReference>
<comment type="similarity">
    <text evidence="1">Belongs to the ycf20 family.</text>
</comment>
<gene>
    <name evidence="3" type="ORF">EU91_0987</name>
</gene>
<evidence type="ECO:0008006" key="5">
    <source>
        <dbReference type="Google" id="ProtNLM"/>
    </source>
</evidence>
<reference evidence="4" key="1">
    <citation type="journal article" date="2014" name="Sci. Data">
        <title>Genomes of diverse isolates of the marine cyanobacterium Prochlorococcus.</title>
        <authorList>
            <person name="Biller S."/>
            <person name="Berube P."/>
            <person name="Thompson J."/>
            <person name="Kelly L."/>
            <person name="Roggensack S."/>
            <person name="Awad L."/>
            <person name="Roache-Johnson K."/>
            <person name="Ding H."/>
            <person name="Giovannoni S.J."/>
            <person name="Moore L.R."/>
            <person name="Chisholm S.W."/>
        </authorList>
    </citation>
    <scope>NUCLEOTIDE SEQUENCE [LARGE SCALE GENOMIC DNA]</scope>
    <source>
        <strain evidence="4">GP2</strain>
    </source>
</reference>
<feature type="transmembrane region" description="Helical" evidence="2">
    <location>
        <begin position="57"/>
        <end position="73"/>
    </location>
</feature>
<dbReference type="AlphaFoldDB" id="A0A0A1ZHC3"/>
<comment type="caution">
    <text evidence="3">The sequence shown here is derived from an EMBL/GenBank/DDBJ whole genome shotgun (WGS) entry which is preliminary data.</text>
</comment>
<organism evidence="3 4">
    <name type="scientific">Prochlorococcus marinus str. GP2</name>
    <dbReference type="NCBI Taxonomy" id="59925"/>
    <lineage>
        <taxon>Bacteria</taxon>
        <taxon>Bacillati</taxon>
        <taxon>Cyanobacteriota</taxon>
        <taxon>Cyanophyceae</taxon>
        <taxon>Synechococcales</taxon>
        <taxon>Prochlorococcaceae</taxon>
        <taxon>Prochlorococcus</taxon>
    </lineage>
</organism>
<dbReference type="eggNOG" id="ENOG50321BK">
    <property type="taxonomic scope" value="Bacteria"/>
</dbReference>
<sequence length="108" mass="12384">MQKTNFSRITHQINNLFFGFLSDTWRSKSIGLISVLTGYFLFANFATKFISEGKNELIMVPIIIVFIEIIIRIKPSSRSRFYNLWSAVDKLRIGAIYAVVLEAFKLGS</sequence>
<accession>A0A0A1ZHC3</accession>
<dbReference type="InterPro" id="IPR007572">
    <property type="entry name" value="Uncharacterised_Ycf20"/>
</dbReference>
<feature type="transmembrane region" description="Helical" evidence="2">
    <location>
        <begin position="30"/>
        <end position="51"/>
    </location>
</feature>
<dbReference type="EMBL" id="JNAH01000004">
    <property type="protein sequence ID" value="KGF87951.1"/>
    <property type="molecule type" value="Genomic_DNA"/>
</dbReference>
<dbReference type="RefSeq" id="WP_032524470.1">
    <property type="nucleotide sequence ID" value="NZ_CP138934.1"/>
</dbReference>
<keyword evidence="2" id="KW-0812">Transmembrane</keyword>
<evidence type="ECO:0000313" key="4">
    <source>
        <dbReference type="Proteomes" id="UP000030598"/>
    </source>
</evidence>
<protein>
    <recommendedName>
        <fullName evidence="5">DUF565 domain-containing protein</fullName>
    </recommendedName>
</protein>
<evidence type="ECO:0000256" key="2">
    <source>
        <dbReference type="SAM" id="Phobius"/>
    </source>
</evidence>
<dbReference type="STRING" id="59925.EU91_0987"/>
<keyword evidence="2" id="KW-1133">Transmembrane helix</keyword>
<name>A0A0A1ZHC3_PROMR</name>
<evidence type="ECO:0000256" key="1">
    <source>
        <dbReference type="ARBA" id="ARBA00009846"/>
    </source>
</evidence>